<keyword evidence="9" id="KW-0282">Flagellum</keyword>
<evidence type="ECO:0000256" key="2">
    <source>
        <dbReference type="ARBA" id="ARBA00022692"/>
    </source>
</evidence>
<evidence type="ECO:0000256" key="3">
    <source>
        <dbReference type="ARBA" id="ARBA00022989"/>
    </source>
</evidence>
<evidence type="ECO:0000313" key="9">
    <source>
        <dbReference type="EMBL" id="NHZ65756.1"/>
    </source>
</evidence>
<evidence type="ECO:0000256" key="8">
    <source>
        <dbReference type="SAM" id="SignalP"/>
    </source>
</evidence>
<dbReference type="RefSeq" id="WP_167239690.1">
    <property type="nucleotide sequence ID" value="NZ_WHJF01000096.1"/>
</dbReference>
<evidence type="ECO:0000256" key="4">
    <source>
        <dbReference type="ARBA" id="ARBA00023136"/>
    </source>
</evidence>
<evidence type="ECO:0000313" key="10">
    <source>
        <dbReference type="Proteomes" id="UP000610594"/>
    </source>
</evidence>
<feature type="transmembrane region" description="Helical" evidence="7">
    <location>
        <begin position="111"/>
        <end position="131"/>
    </location>
</feature>
<keyword evidence="9" id="KW-0969">Cilium</keyword>
<evidence type="ECO:0000256" key="1">
    <source>
        <dbReference type="ARBA" id="ARBA00022475"/>
    </source>
</evidence>
<evidence type="ECO:0000256" key="6">
    <source>
        <dbReference type="ARBA" id="ARBA00037937"/>
    </source>
</evidence>
<keyword evidence="2 7" id="KW-0812">Transmembrane</keyword>
<name>A0ABX0MTJ3_9BURK</name>
<comment type="caution">
    <text evidence="9">The sequence shown here is derived from an EMBL/GenBank/DDBJ whole genome shotgun (WGS) entry which is preliminary data.</text>
</comment>
<sequence>MTARLLAAVALACSLAPGLVAAQAAGAAAPAASAPLKSVPAAASAPVASVPAASAPLASVPAASVPAAAEAPASVAVLAAPAPAPAPVAALPAAAVPATPGPMAGPSAGNLLQTIFALTLVLALLGAMVWFMKRFGPQAAAGAAQMRTIGALSLGGRERVIVIEVGDQWIVVGASPGRINALATMPRQESAGGPAVLTNGPASGTFAEWLKQTIDKRNGR</sequence>
<keyword evidence="9" id="KW-0966">Cell projection</keyword>
<proteinExistence type="inferred from homology"/>
<evidence type="ECO:0000256" key="5">
    <source>
        <dbReference type="ARBA" id="ARBA00023143"/>
    </source>
</evidence>
<protein>
    <recommendedName>
        <fullName evidence="7">Flagellar protein</fullName>
    </recommendedName>
</protein>
<dbReference type="Pfam" id="PF04347">
    <property type="entry name" value="FliO"/>
    <property type="match status" value="1"/>
</dbReference>
<keyword evidence="5 7" id="KW-0975">Bacterial flagellum</keyword>
<evidence type="ECO:0000256" key="7">
    <source>
        <dbReference type="RuleBase" id="RU362064"/>
    </source>
</evidence>
<keyword evidence="4 7" id="KW-0472">Membrane</keyword>
<organism evidence="9 10">
    <name type="scientific">Massilia genomosp. 1</name>
    <dbReference type="NCBI Taxonomy" id="2609280"/>
    <lineage>
        <taxon>Bacteria</taxon>
        <taxon>Pseudomonadati</taxon>
        <taxon>Pseudomonadota</taxon>
        <taxon>Betaproteobacteria</taxon>
        <taxon>Burkholderiales</taxon>
        <taxon>Oxalobacteraceae</taxon>
        <taxon>Telluria group</taxon>
        <taxon>Massilia</taxon>
    </lineage>
</organism>
<dbReference type="EMBL" id="WHJF01000096">
    <property type="protein sequence ID" value="NHZ65756.1"/>
    <property type="molecule type" value="Genomic_DNA"/>
</dbReference>
<dbReference type="InterPro" id="IPR052205">
    <property type="entry name" value="FliO/MopB"/>
</dbReference>
<dbReference type="Proteomes" id="UP000610594">
    <property type="component" value="Unassembled WGS sequence"/>
</dbReference>
<keyword evidence="8" id="KW-0732">Signal</keyword>
<comment type="similarity">
    <text evidence="6 7">Belongs to the FliO/MopB family.</text>
</comment>
<feature type="signal peptide" evidence="8">
    <location>
        <begin position="1"/>
        <end position="21"/>
    </location>
</feature>
<accession>A0ABX0MTJ3</accession>
<dbReference type="PANTHER" id="PTHR38766:SF1">
    <property type="entry name" value="FLAGELLAR PROTEIN FLIO"/>
    <property type="match status" value="1"/>
</dbReference>
<keyword evidence="1 7" id="KW-1003">Cell membrane</keyword>
<dbReference type="InterPro" id="IPR022781">
    <property type="entry name" value="Flagellar_biosynth_FliO"/>
</dbReference>
<keyword evidence="10" id="KW-1185">Reference proteome</keyword>
<keyword evidence="3 7" id="KW-1133">Transmembrane helix</keyword>
<feature type="chain" id="PRO_5047268512" description="Flagellar protein" evidence="8">
    <location>
        <begin position="22"/>
        <end position="220"/>
    </location>
</feature>
<dbReference type="PANTHER" id="PTHR38766">
    <property type="entry name" value="FLAGELLAR PROTEIN FLIO"/>
    <property type="match status" value="1"/>
</dbReference>
<comment type="subcellular location">
    <subcellularLocation>
        <location evidence="7">Cell membrane</location>
    </subcellularLocation>
    <subcellularLocation>
        <location evidence="7">Bacterial flagellum basal body</location>
    </subcellularLocation>
</comment>
<reference evidence="9 10" key="1">
    <citation type="submission" date="2019-10" db="EMBL/GenBank/DDBJ databases">
        <title>Taxonomy of Antarctic Massilia spp.: description of Massilia rubra sp. nov., Massilia aquatica sp. nov., Massilia mucilaginosa sp. nov., Massilia frigida sp. nov. isolated from streams, lakes and regoliths.</title>
        <authorList>
            <person name="Holochova P."/>
            <person name="Sedlacek I."/>
            <person name="Kralova S."/>
            <person name="Maslanova I."/>
            <person name="Busse H.-J."/>
            <person name="Stankova E."/>
            <person name="Vrbovska V."/>
            <person name="Kovarovic V."/>
            <person name="Bartak M."/>
            <person name="Svec P."/>
            <person name="Pantucek R."/>
        </authorList>
    </citation>
    <scope>NUCLEOTIDE SEQUENCE [LARGE SCALE GENOMIC DNA]</scope>
    <source>
        <strain evidence="9 10">CCM 8694</strain>
    </source>
</reference>
<dbReference type="NCBIfam" id="TIGR03500">
    <property type="entry name" value="FliO_TIGR"/>
    <property type="match status" value="1"/>
</dbReference>
<gene>
    <name evidence="9" type="primary">fliO</name>
    <name evidence="9" type="ORF">F1735_26225</name>
</gene>